<dbReference type="Pfam" id="PF08240">
    <property type="entry name" value="ADH_N"/>
    <property type="match status" value="1"/>
</dbReference>
<organism evidence="2 3">
    <name type="scientific">Paenibacillus hexagrammi</name>
    <dbReference type="NCBI Taxonomy" id="2908839"/>
    <lineage>
        <taxon>Bacteria</taxon>
        <taxon>Bacillati</taxon>
        <taxon>Bacillota</taxon>
        <taxon>Bacilli</taxon>
        <taxon>Bacillales</taxon>
        <taxon>Paenibacillaceae</taxon>
        <taxon>Paenibacillus</taxon>
    </lineage>
</organism>
<protein>
    <submittedName>
        <fullName evidence="2">NAD(P)-dependent alcohol dehydrogenase</fullName>
    </submittedName>
</protein>
<proteinExistence type="predicted"/>
<accession>A0ABY3SKX4</accession>
<dbReference type="RefSeq" id="WP_235120514.1">
    <property type="nucleotide sequence ID" value="NZ_CP090978.1"/>
</dbReference>
<name>A0ABY3SKX4_9BACL</name>
<dbReference type="InterPro" id="IPR020843">
    <property type="entry name" value="ER"/>
</dbReference>
<dbReference type="Pfam" id="PF00107">
    <property type="entry name" value="ADH_zinc_N"/>
    <property type="match status" value="1"/>
</dbReference>
<evidence type="ECO:0000259" key="1">
    <source>
        <dbReference type="SMART" id="SM00829"/>
    </source>
</evidence>
<evidence type="ECO:0000313" key="2">
    <source>
        <dbReference type="EMBL" id="UJF34123.1"/>
    </source>
</evidence>
<dbReference type="Gene3D" id="3.90.180.10">
    <property type="entry name" value="Medium-chain alcohol dehydrogenases, catalytic domain"/>
    <property type="match status" value="1"/>
</dbReference>
<dbReference type="SUPFAM" id="SSF51735">
    <property type="entry name" value="NAD(P)-binding Rossmann-fold domains"/>
    <property type="match status" value="1"/>
</dbReference>
<keyword evidence="3" id="KW-1185">Reference proteome</keyword>
<dbReference type="InterPro" id="IPR013154">
    <property type="entry name" value="ADH-like_N"/>
</dbReference>
<reference evidence="2 3" key="1">
    <citation type="journal article" date="2024" name="Int. J. Syst. Evol. Microbiol.">
        <title>Paenibacillus hexagrammi sp. nov., a novel bacterium isolated from the gut content of Hexagrammos agrammus.</title>
        <authorList>
            <person name="Jung H.K."/>
            <person name="Kim D.G."/>
            <person name="Zin H."/>
            <person name="Park J."/>
            <person name="Jung H."/>
            <person name="Kim Y.O."/>
            <person name="Kong H.J."/>
            <person name="Kim J.W."/>
            <person name="Kim Y.S."/>
        </authorList>
    </citation>
    <scope>NUCLEOTIDE SEQUENCE [LARGE SCALE GENOMIC DNA]</scope>
    <source>
        <strain evidence="2 3">YPD9-1</strain>
    </source>
</reference>
<gene>
    <name evidence="2" type="ORF">L0M14_02480</name>
</gene>
<dbReference type="InterPro" id="IPR050700">
    <property type="entry name" value="YIM1/Zinc_Alcohol_DH_Fams"/>
</dbReference>
<dbReference type="PANTHER" id="PTHR11695:SF648">
    <property type="entry name" value="ZINC-BINDING OXIDOREDUCTASE"/>
    <property type="match status" value="1"/>
</dbReference>
<evidence type="ECO:0000313" key="3">
    <source>
        <dbReference type="Proteomes" id="UP001649230"/>
    </source>
</evidence>
<dbReference type="SUPFAM" id="SSF50129">
    <property type="entry name" value="GroES-like"/>
    <property type="match status" value="1"/>
</dbReference>
<dbReference type="Gene3D" id="3.40.50.720">
    <property type="entry name" value="NAD(P)-binding Rossmann-like Domain"/>
    <property type="match status" value="1"/>
</dbReference>
<dbReference type="InterPro" id="IPR036291">
    <property type="entry name" value="NAD(P)-bd_dom_sf"/>
</dbReference>
<dbReference type="Pfam" id="PF13602">
    <property type="entry name" value="ADH_zinc_N_2"/>
    <property type="match status" value="1"/>
</dbReference>
<dbReference type="EMBL" id="CP090978">
    <property type="protein sequence ID" value="UJF34123.1"/>
    <property type="molecule type" value="Genomic_DNA"/>
</dbReference>
<dbReference type="InterPro" id="IPR013149">
    <property type="entry name" value="ADH-like_C"/>
</dbReference>
<dbReference type="SMART" id="SM00829">
    <property type="entry name" value="PKS_ER"/>
    <property type="match status" value="1"/>
</dbReference>
<feature type="domain" description="Enoyl reductase (ER)" evidence="1">
    <location>
        <begin position="10"/>
        <end position="300"/>
    </location>
</feature>
<dbReference type="Proteomes" id="UP001649230">
    <property type="component" value="Chromosome"/>
</dbReference>
<dbReference type="InterPro" id="IPR011032">
    <property type="entry name" value="GroES-like_sf"/>
</dbReference>
<sequence length="303" mass="33457">MKAIVCTKYGSPDVLKLAEVKKPIPKDHEVLVKIYATTVSAGDIRVRSFDSPFMLWLPMRIVLGFRKPRKPILGVELSGQIEAVGSNVKRFKKGDQVYALTGMKFGGYAEYVSMSEGALMSLKPMNVTYEEAAAIPFGGTSALYFLRKGNIQAGQKVVVYGASGSVGSSAVQLAKHFGAEVTGVCSTANRDLVKSLGADYVIDYTTENFFNKSERYDIFFDAVGKLAKTKCEKALTQNGRYVTVDGQGIAKVRIEDLLYLTDLIESNTFKPVIDKRYSLEEVPEAHRYVEKGRKRGNVVINIY</sequence>
<dbReference type="PANTHER" id="PTHR11695">
    <property type="entry name" value="ALCOHOL DEHYDROGENASE RELATED"/>
    <property type="match status" value="1"/>
</dbReference>
<dbReference type="CDD" id="cd08267">
    <property type="entry name" value="MDR1"/>
    <property type="match status" value="1"/>
</dbReference>